<protein>
    <submittedName>
        <fullName evidence="2">Replication associated protein</fullName>
    </submittedName>
</protein>
<dbReference type="KEGG" id="vg:27815400"/>
<sequence>MLTMPWTGQSKRMINLYITRNDIHEWIIGYEVGRDGYRHIHVRFNGRGDFGDVQRAFPGAHIEEGTTMETEYEKKDGHFVSYEDSPDVLRCRFGKLRDHQRRVVKLLEKQSDRGILCWYDETGSIGKSFTCRHLVERRRAYYVPPTVDNVKQIIQWVCSGYQRQRYLIIDIPRSAEWNKSLYTGLEAIKDGLIYDTRYSAKLRDIWGVKILVLTNSLPNLDALSQDRWMIINRDGKDVTEWARIESKKRAKKKADEGGKKKTKKSEE</sequence>
<reference evidence="2 3" key="1">
    <citation type="journal article" date="2016" name="Infect. Genet. Evol.">
        <title>Circular replication-associated protein encoding DNA viruses identified in the faecal matter of various animals in New Zealand.</title>
        <authorList>
            <person name="Steel O."/>
            <person name="Kraberger S."/>
            <person name="Sikorski A."/>
            <person name="Young L.M."/>
            <person name="Catchpole R.J."/>
            <person name="Stevens A.J."/>
            <person name="Ladley J.J."/>
            <person name="Coray D.S."/>
            <person name="Stainton D."/>
            <person name="Dayaram A."/>
            <person name="Julian L."/>
            <person name="van Bysterveldt K."/>
            <person name="Varsani A."/>
        </authorList>
    </citation>
    <scope>NUCLEOTIDE SEQUENCE [LARGE SCALE GENOMIC DNA]</scope>
</reference>
<evidence type="ECO:0000313" key="3">
    <source>
        <dbReference type="Proteomes" id="UP000202252"/>
    </source>
</evidence>
<keyword evidence="3" id="KW-1185">Reference proteome</keyword>
<feature type="region of interest" description="Disordered" evidence="1">
    <location>
        <begin position="247"/>
        <end position="267"/>
    </location>
</feature>
<dbReference type="Proteomes" id="UP000202252">
    <property type="component" value="Segment"/>
</dbReference>
<dbReference type="EMBL" id="KT862219">
    <property type="protein sequence ID" value="ANC51526.1"/>
    <property type="molecule type" value="Genomic_DNA"/>
</dbReference>
<organism evidence="2 3">
    <name type="scientific">Sheep faeces associated smacovirus 3</name>
    <dbReference type="NCBI Taxonomy" id="1843758"/>
    <lineage>
        <taxon>Viruses</taxon>
        <taxon>Monodnaviria</taxon>
        <taxon>Shotokuvirae</taxon>
        <taxon>Cressdnaviricota</taxon>
        <taxon>Arfiviricetes</taxon>
        <taxon>Cremevirales</taxon>
        <taxon>Smacoviridae</taxon>
        <taxon>Porprismacovirus</taxon>
        <taxon>Porprismacovirus sheas3</taxon>
    </lineage>
</organism>
<dbReference type="GeneID" id="27815400"/>
<accession>A0A168MFI8</accession>
<evidence type="ECO:0000256" key="1">
    <source>
        <dbReference type="SAM" id="MobiDB-lite"/>
    </source>
</evidence>
<evidence type="ECO:0000313" key="2">
    <source>
        <dbReference type="EMBL" id="ANC51526.1"/>
    </source>
</evidence>
<proteinExistence type="predicted"/>
<name>A0A168MFI8_9VIRU</name>
<dbReference type="OrthoDB" id="9195at10239"/>
<dbReference type="RefSeq" id="YP_009252308.1">
    <property type="nucleotide sequence ID" value="NC_030120.1"/>
</dbReference>